<feature type="domain" description="Secretion system C-terminal sorting" evidence="1">
    <location>
        <begin position="145"/>
        <end position="214"/>
    </location>
</feature>
<dbReference type="InterPro" id="IPR013783">
    <property type="entry name" value="Ig-like_fold"/>
</dbReference>
<dbReference type="AlphaFoldDB" id="A0A1S1Z1Y9"/>
<evidence type="ECO:0000313" key="3">
    <source>
        <dbReference type="Proteomes" id="UP000179797"/>
    </source>
</evidence>
<sequence>MKKFYLFLLIIFNSFEVFCQDIFSGGESSDFGFIEMTDEDDLPVELNFFHVSLNESTVLIEWSTSTEINNDYFEVEKSVDNLSWEVIGTIDGHGNSSTKLDYSYNDDNLNTAVAYYRLKQVDYDGQYEYFGSKKITTDIQSLIHVYPNPARGIINIEMKSVDSFDNFVLFNHSGQKINTSKSASISNDHVTLDLSLLEKGMYYLKVNGLTKKLVVY</sequence>
<protein>
    <recommendedName>
        <fullName evidence="1">Secretion system C-terminal sorting domain-containing protein</fullName>
    </recommendedName>
</protein>
<dbReference type="RefSeq" id="WP_052432137.1">
    <property type="nucleotide sequence ID" value="NZ_JRYR02000001.1"/>
</dbReference>
<name>A0A1S1Z1Y9_FLAPC</name>
<dbReference type="EMBL" id="JRYR02000001">
    <property type="protein sequence ID" value="OHX67289.1"/>
    <property type="molecule type" value="Genomic_DNA"/>
</dbReference>
<dbReference type="Pfam" id="PF18962">
    <property type="entry name" value="Por_Secre_tail"/>
    <property type="match status" value="1"/>
</dbReference>
<keyword evidence="3" id="KW-1185">Reference proteome</keyword>
<proteinExistence type="predicted"/>
<dbReference type="Gene3D" id="2.60.40.10">
    <property type="entry name" value="Immunoglobulins"/>
    <property type="match status" value="1"/>
</dbReference>
<dbReference type="Proteomes" id="UP000179797">
    <property type="component" value="Unassembled WGS sequence"/>
</dbReference>
<organism evidence="2 3">
    <name type="scientific">Flammeovirga pacifica</name>
    <dbReference type="NCBI Taxonomy" id="915059"/>
    <lineage>
        <taxon>Bacteria</taxon>
        <taxon>Pseudomonadati</taxon>
        <taxon>Bacteroidota</taxon>
        <taxon>Cytophagia</taxon>
        <taxon>Cytophagales</taxon>
        <taxon>Flammeovirgaceae</taxon>
        <taxon>Flammeovirga</taxon>
    </lineage>
</organism>
<gene>
    <name evidence="2" type="ORF">NH26_13530</name>
</gene>
<dbReference type="OrthoDB" id="1490051at2"/>
<evidence type="ECO:0000259" key="1">
    <source>
        <dbReference type="Pfam" id="PF18962"/>
    </source>
</evidence>
<comment type="caution">
    <text evidence="2">The sequence shown here is derived from an EMBL/GenBank/DDBJ whole genome shotgun (WGS) entry which is preliminary data.</text>
</comment>
<evidence type="ECO:0000313" key="2">
    <source>
        <dbReference type="EMBL" id="OHX67289.1"/>
    </source>
</evidence>
<accession>A0A1S1Z1Y9</accession>
<reference evidence="2 3" key="1">
    <citation type="journal article" date="2012" name="Int. J. Syst. Evol. Microbiol.">
        <title>Flammeovirga pacifica sp. nov., isolated from deep-sea sediment.</title>
        <authorList>
            <person name="Xu H."/>
            <person name="Fu Y."/>
            <person name="Yang N."/>
            <person name="Ding Z."/>
            <person name="Lai Q."/>
            <person name="Zeng R."/>
        </authorList>
    </citation>
    <scope>NUCLEOTIDE SEQUENCE [LARGE SCALE GENOMIC DNA]</scope>
    <source>
        <strain evidence="3">DSM 24597 / LMG 26175 / WPAGA1</strain>
    </source>
</reference>
<dbReference type="NCBIfam" id="TIGR04183">
    <property type="entry name" value="Por_Secre_tail"/>
    <property type="match status" value="1"/>
</dbReference>
<dbReference type="InterPro" id="IPR026444">
    <property type="entry name" value="Secre_tail"/>
</dbReference>
<dbReference type="STRING" id="915059.NH26_13530"/>